<dbReference type="InterPro" id="IPR000390">
    <property type="entry name" value="Small_drug/metabolite_transptr"/>
</dbReference>
<keyword evidence="4" id="KW-0444">Lipid biosynthesis</keyword>
<feature type="transmembrane region" description="Helical" evidence="12">
    <location>
        <begin position="115"/>
        <end position="133"/>
    </location>
</feature>
<dbReference type="GO" id="GO:0009245">
    <property type="term" value="P:lipid A biosynthetic process"/>
    <property type="evidence" value="ECO:0007669"/>
    <property type="project" value="UniProtKB-KW"/>
</dbReference>
<evidence type="ECO:0000256" key="6">
    <source>
        <dbReference type="ARBA" id="ARBA00022556"/>
    </source>
</evidence>
<dbReference type="InterPro" id="IPR000620">
    <property type="entry name" value="EamA_dom"/>
</dbReference>
<keyword evidence="5" id="KW-0997">Cell inner membrane</keyword>
<dbReference type="PANTHER" id="PTHR30561:SF9">
    <property type="entry name" value="4-AMINO-4-DEOXY-L-ARABINOSE-PHOSPHOUNDECAPRENOL FLIPPASE SUBUNIT ARNF-RELATED"/>
    <property type="match status" value="1"/>
</dbReference>
<keyword evidence="3" id="KW-1003">Cell membrane</keyword>
<dbReference type="RefSeq" id="WP_048637305.1">
    <property type="nucleotide sequence ID" value="NZ_CGIG01000001.1"/>
</dbReference>
<organism evidence="14 15">
    <name type="scientific">Brenneria goodwinii</name>
    <dbReference type="NCBI Taxonomy" id="1109412"/>
    <lineage>
        <taxon>Bacteria</taxon>
        <taxon>Pseudomonadati</taxon>
        <taxon>Pseudomonadota</taxon>
        <taxon>Gammaproteobacteria</taxon>
        <taxon>Enterobacterales</taxon>
        <taxon>Pectobacteriaceae</taxon>
        <taxon>Brenneria</taxon>
    </lineage>
</organism>
<keyword evidence="2" id="KW-0813">Transport</keyword>
<keyword evidence="9 12" id="KW-1133">Transmembrane helix</keyword>
<evidence type="ECO:0000256" key="9">
    <source>
        <dbReference type="ARBA" id="ARBA00022989"/>
    </source>
</evidence>
<evidence type="ECO:0000256" key="7">
    <source>
        <dbReference type="ARBA" id="ARBA00022692"/>
    </source>
</evidence>
<keyword evidence="7 12" id="KW-0812">Transmembrane</keyword>
<gene>
    <name evidence="14" type="ORF">BN1221_02183</name>
</gene>
<keyword evidence="10" id="KW-0443">Lipid metabolism</keyword>
<dbReference type="GO" id="GO:0022857">
    <property type="term" value="F:transmembrane transporter activity"/>
    <property type="evidence" value="ECO:0007669"/>
    <property type="project" value="InterPro"/>
</dbReference>
<sequence length="279" mass="29774">MSLQITMIVLLAAILNASWNALVKVSGDKIAVMAVITLLGSLFSTFVLPFVQLPAPDSWPLLTLAILLHTTYHFCLPIAYNYGDFGQVYPIARGVAPLLVTIGAVLFAGEILNGAHLIGVVALAFGIIILTWAKKNGQAQNPRSLLFAIGTGIFIASYTLVDGIGARQSGSALGFAVCLTIGNGLLTFLIALIVKYKEIVLVLRSNFKSSSVAGVMQVGAYWIVIWAMTQAPLSIVSALRETSVLFAAIISTFILKEGFGLLRFISAALIVFGIFLNIR</sequence>
<accession>A0A0G4JUY9</accession>
<name>A0A0G4JUY9_9GAMM</name>
<evidence type="ECO:0000256" key="4">
    <source>
        <dbReference type="ARBA" id="ARBA00022516"/>
    </source>
</evidence>
<feature type="transmembrane region" description="Helical" evidence="12">
    <location>
        <begin position="172"/>
        <end position="194"/>
    </location>
</feature>
<evidence type="ECO:0000313" key="14">
    <source>
        <dbReference type="EMBL" id="CPR16627.1"/>
    </source>
</evidence>
<keyword evidence="11 12" id="KW-0472">Membrane</keyword>
<proteinExistence type="predicted"/>
<keyword evidence="15" id="KW-1185">Reference proteome</keyword>
<evidence type="ECO:0000256" key="11">
    <source>
        <dbReference type="ARBA" id="ARBA00023136"/>
    </source>
</evidence>
<feature type="domain" description="EamA" evidence="13">
    <location>
        <begin position="145"/>
        <end position="278"/>
    </location>
</feature>
<comment type="subcellular location">
    <subcellularLocation>
        <location evidence="1">Cell membrane</location>
        <topology evidence="1">Multi-pass membrane protein</topology>
    </subcellularLocation>
</comment>
<evidence type="ECO:0000313" key="15">
    <source>
        <dbReference type="Proteomes" id="UP000044377"/>
    </source>
</evidence>
<dbReference type="GO" id="GO:0009103">
    <property type="term" value="P:lipopolysaccharide biosynthetic process"/>
    <property type="evidence" value="ECO:0007669"/>
    <property type="project" value="UniProtKB-KW"/>
</dbReference>
<feature type="transmembrane region" description="Helical" evidence="12">
    <location>
        <begin position="145"/>
        <end position="166"/>
    </location>
</feature>
<evidence type="ECO:0000256" key="1">
    <source>
        <dbReference type="ARBA" id="ARBA00004651"/>
    </source>
</evidence>
<keyword evidence="8" id="KW-0448">Lipopolysaccharide biosynthesis</keyword>
<feature type="transmembrane region" description="Helical" evidence="12">
    <location>
        <begin position="30"/>
        <end position="53"/>
    </location>
</feature>
<dbReference type="Gene3D" id="1.10.3730.20">
    <property type="match status" value="2"/>
</dbReference>
<dbReference type="AlphaFoldDB" id="A0A0G4JUY9"/>
<evidence type="ECO:0000256" key="10">
    <source>
        <dbReference type="ARBA" id="ARBA00023098"/>
    </source>
</evidence>
<dbReference type="GO" id="GO:0005886">
    <property type="term" value="C:plasma membrane"/>
    <property type="evidence" value="ECO:0007669"/>
    <property type="project" value="UniProtKB-SubCell"/>
</dbReference>
<feature type="transmembrane region" description="Helical" evidence="12">
    <location>
        <begin position="59"/>
        <end position="79"/>
    </location>
</feature>
<dbReference type="Proteomes" id="UP000044377">
    <property type="component" value="Unassembled WGS sequence"/>
</dbReference>
<reference evidence="15" key="1">
    <citation type="submission" date="2015-01" db="EMBL/GenBank/DDBJ databases">
        <authorList>
            <person name="Paterson Steve"/>
        </authorList>
    </citation>
    <scope>NUCLEOTIDE SEQUENCE [LARGE SCALE GENOMIC DNA]</scope>
    <source>
        <strain evidence="15">OBR1</strain>
    </source>
</reference>
<dbReference type="SUPFAM" id="SSF103481">
    <property type="entry name" value="Multidrug resistance efflux transporter EmrE"/>
    <property type="match status" value="2"/>
</dbReference>
<protein>
    <submittedName>
        <fullName evidence="14">Integral membrane protein</fullName>
    </submittedName>
</protein>
<evidence type="ECO:0000259" key="13">
    <source>
        <dbReference type="Pfam" id="PF00892"/>
    </source>
</evidence>
<evidence type="ECO:0000256" key="2">
    <source>
        <dbReference type="ARBA" id="ARBA00022448"/>
    </source>
</evidence>
<dbReference type="InterPro" id="IPR037185">
    <property type="entry name" value="EmrE-like"/>
</dbReference>
<evidence type="ECO:0000256" key="8">
    <source>
        <dbReference type="ARBA" id="ARBA00022985"/>
    </source>
</evidence>
<feature type="transmembrane region" description="Helical" evidence="12">
    <location>
        <begin position="6"/>
        <end position="23"/>
    </location>
</feature>
<dbReference type="OrthoDB" id="9783707at2"/>
<dbReference type="PANTHER" id="PTHR30561">
    <property type="entry name" value="SMR FAMILY PROTON-DEPENDENT DRUG EFFLUX TRANSPORTER SUGE"/>
    <property type="match status" value="1"/>
</dbReference>
<dbReference type="STRING" id="1109412.BN1221_02183"/>
<feature type="transmembrane region" description="Helical" evidence="12">
    <location>
        <begin position="206"/>
        <end position="227"/>
    </location>
</feature>
<dbReference type="EMBL" id="CGIG01000001">
    <property type="protein sequence ID" value="CPR16627.1"/>
    <property type="molecule type" value="Genomic_DNA"/>
</dbReference>
<keyword evidence="6" id="KW-0441">Lipid A biosynthesis</keyword>
<dbReference type="Pfam" id="PF00892">
    <property type="entry name" value="EamA"/>
    <property type="match status" value="1"/>
</dbReference>
<evidence type="ECO:0000256" key="5">
    <source>
        <dbReference type="ARBA" id="ARBA00022519"/>
    </source>
</evidence>
<feature type="transmembrane region" description="Helical" evidence="12">
    <location>
        <begin position="91"/>
        <end position="109"/>
    </location>
</feature>
<evidence type="ECO:0000256" key="3">
    <source>
        <dbReference type="ARBA" id="ARBA00022475"/>
    </source>
</evidence>
<feature type="transmembrane region" description="Helical" evidence="12">
    <location>
        <begin position="261"/>
        <end position="278"/>
    </location>
</feature>
<evidence type="ECO:0000256" key="12">
    <source>
        <dbReference type="SAM" id="Phobius"/>
    </source>
</evidence>